<keyword evidence="2" id="KW-0238">DNA-binding</keyword>
<keyword evidence="3" id="KW-0804">Transcription</keyword>
<dbReference type="Proteomes" id="UP000305546">
    <property type="component" value="Unassembled WGS sequence"/>
</dbReference>
<keyword evidence="1" id="KW-0805">Transcription regulation</keyword>
<evidence type="ECO:0000259" key="5">
    <source>
        <dbReference type="PROSITE" id="PS51078"/>
    </source>
</evidence>
<dbReference type="AlphaFoldDB" id="A0A5C4LUZ4"/>
<reference evidence="6 7" key="1">
    <citation type="submission" date="2019-06" db="EMBL/GenBank/DDBJ databases">
        <title>Amycolatopsis alkalitolerans sp. nov., isolated from Gastrodia elata Blume.</title>
        <authorList>
            <person name="Narsing Rao M.P."/>
            <person name="Li W.J."/>
        </authorList>
    </citation>
    <scope>NUCLEOTIDE SEQUENCE [LARGE SCALE GENOMIC DNA]</scope>
    <source>
        <strain evidence="6 7">SYSUP0005</strain>
    </source>
</reference>
<evidence type="ECO:0000256" key="1">
    <source>
        <dbReference type="ARBA" id="ARBA00023015"/>
    </source>
</evidence>
<dbReference type="PROSITE" id="PS51077">
    <property type="entry name" value="HTH_ICLR"/>
    <property type="match status" value="1"/>
</dbReference>
<dbReference type="InterPro" id="IPR036390">
    <property type="entry name" value="WH_DNA-bd_sf"/>
</dbReference>
<dbReference type="RefSeq" id="WP_139099458.1">
    <property type="nucleotide sequence ID" value="NZ_VDFW01000028.1"/>
</dbReference>
<evidence type="ECO:0000259" key="4">
    <source>
        <dbReference type="PROSITE" id="PS51077"/>
    </source>
</evidence>
<dbReference type="Pfam" id="PF09339">
    <property type="entry name" value="HTH_IclR"/>
    <property type="match status" value="1"/>
</dbReference>
<dbReference type="SUPFAM" id="SSF46785">
    <property type="entry name" value="Winged helix' DNA-binding domain"/>
    <property type="match status" value="1"/>
</dbReference>
<dbReference type="PROSITE" id="PS51078">
    <property type="entry name" value="ICLR_ED"/>
    <property type="match status" value="1"/>
</dbReference>
<dbReference type="Gene3D" id="3.30.450.40">
    <property type="match status" value="1"/>
</dbReference>
<evidence type="ECO:0000313" key="7">
    <source>
        <dbReference type="Proteomes" id="UP000305546"/>
    </source>
</evidence>
<proteinExistence type="predicted"/>
<dbReference type="SUPFAM" id="SSF55781">
    <property type="entry name" value="GAF domain-like"/>
    <property type="match status" value="1"/>
</dbReference>
<sequence length="273" mass="29551">MSGNSREAGRTTSSRVLALLGAFSTARSQMCLSDLARRSGLPITTAHRLINDLVDWGALERLADGRYAVGLRLWEIGCLAPRQRDLRTLALPTMQDLYVTTRENIVLATRDDDQFLYLEKISGAHSARTGTEVGGRVPLHATSVGKIFLAFSEQDLLCAVVDRGLTRFTRHTIVMPGRLGQALCHVRQTQVACAYEELAMGISSVAAPIFAPSGELQAALSIELRSSADVQRLIPAVRTAALGLTQRLSDLPPRDRGASRTGVPIELVHQAVA</sequence>
<evidence type="ECO:0000313" key="6">
    <source>
        <dbReference type="EMBL" id="TNC22266.1"/>
    </source>
</evidence>
<comment type="caution">
    <text evidence="6">The sequence shown here is derived from an EMBL/GenBank/DDBJ whole genome shotgun (WGS) entry which is preliminary data.</text>
</comment>
<dbReference type="PANTHER" id="PTHR30136:SF24">
    <property type="entry name" value="HTH-TYPE TRANSCRIPTIONAL REPRESSOR ALLR"/>
    <property type="match status" value="1"/>
</dbReference>
<feature type="domain" description="IclR-ED" evidence="5">
    <location>
        <begin position="72"/>
        <end position="250"/>
    </location>
</feature>
<feature type="domain" description="HTH iclR-type" evidence="4">
    <location>
        <begin position="10"/>
        <end position="71"/>
    </location>
</feature>
<dbReference type="EMBL" id="VDFW01000028">
    <property type="protein sequence ID" value="TNC22266.1"/>
    <property type="molecule type" value="Genomic_DNA"/>
</dbReference>
<dbReference type="GO" id="GO:0045892">
    <property type="term" value="P:negative regulation of DNA-templated transcription"/>
    <property type="evidence" value="ECO:0007669"/>
    <property type="project" value="TreeGrafter"/>
</dbReference>
<dbReference type="Gene3D" id="1.10.10.10">
    <property type="entry name" value="Winged helix-like DNA-binding domain superfamily/Winged helix DNA-binding domain"/>
    <property type="match status" value="1"/>
</dbReference>
<dbReference type="InterPro" id="IPR029016">
    <property type="entry name" value="GAF-like_dom_sf"/>
</dbReference>
<name>A0A5C4LUZ4_9PSEU</name>
<protein>
    <submittedName>
        <fullName evidence="6">IclR family transcriptional regulator</fullName>
    </submittedName>
</protein>
<dbReference type="OrthoDB" id="60629at2"/>
<dbReference type="PANTHER" id="PTHR30136">
    <property type="entry name" value="HELIX-TURN-HELIX TRANSCRIPTIONAL REGULATOR, ICLR FAMILY"/>
    <property type="match status" value="1"/>
</dbReference>
<dbReference type="Pfam" id="PF01614">
    <property type="entry name" value="IclR_C"/>
    <property type="match status" value="1"/>
</dbReference>
<dbReference type="GO" id="GO:0003677">
    <property type="term" value="F:DNA binding"/>
    <property type="evidence" value="ECO:0007669"/>
    <property type="project" value="UniProtKB-KW"/>
</dbReference>
<organism evidence="6 7">
    <name type="scientific">Amycolatopsis alkalitolerans</name>
    <dbReference type="NCBI Taxonomy" id="2547244"/>
    <lineage>
        <taxon>Bacteria</taxon>
        <taxon>Bacillati</taxon>
        <taxon>Actinomycetota</taxon>
        <taxon>Actinomycetes</taxon>
        <taxon>Pseudonocardiales</taxon>
        <taxon>Pseudonocardiaceae</taxon>
        <taxon>Amycolatopsis</taxon>
    </lineage>
</organism>
<evidence type="ECO:0000256" key="2">
    <source>
        <dbReference type="ARBA" id="ARBA00023125"/>
    </source>
</evidence>
<dbReference type="InterPro" id="IPR036388">
    <property type="entry name" value="WH-like_DNA-bd_sf"/>
</dbReference>
<dbReference type="InterPro" id="IPR050707">
    <property type="entry name" value="HTH_MetabolicPath_Reg"/>
</dbReference>
<dbReference type="InterPro" id="IPR014757">
    <property type="entry name" value="Tscrpt_reg_IclR_C"/>
</dbReference>
<evidence type="ECO:0000256" key="3">
    <source>
        <dbReference type="ARBA" id="ARBA00023163"/>
    </source>
</evidence>
<accession>A0A5C4LUZ4</accession>
<dbReference type="SMART" id="SM00346">
    <property type="entry name" value="HTH_ICLR"/>
    <property type="match status" value="1"/>
</dbReference>
<keyword evidence="7" id="KW-1185">Reference proteome</keyword>
<dbReference type="InterPro" id="IPR005471">
    <property type="entry name" value="Tscrpt_reg_IclR_N"/>
</dbReference>
<gene>
    <name evidence="6" type="ORF">FG385_26195</name>
</gene>
<dbReference type="GO" id="GO:0003700">
    <property type="term" value="F:DNA-binding transcription factor activity"/>
    <property type="evidence" value="ECO:0007669"/>
    <property type="project" value="TreeGrafter"/>
</dbReference>